<protein>
    <recommendedName>
        <fullName evidence="3">DUF4760 domain-containing protein</fullName>
    </recommendedName>
</protein>
<dbReference type="EMBL" id="CP117522">
    <property type="protein sequence ID" value="WNE95550.1"/>
    <property type="molecule type" value="Genomic_DNA"/>
</dbReference>
<evidence type="ECO:0008006" key="3">
    <source>
        <dbReference type="Google" id="ProtNLM"/>
    </source>
</evidence>
<dbReference type="RefSeq" id="WP_311034888.1">
    <property type="nucleotide sequence ID" value="NZ_CP117522.1"/>
</dbReference>
<reference evidence="1 2" key="1">
    <citation type="submission" date="2023-02" db="EMBL/GenBank/DDBJ databases">
        <title>Streptomyces sp. SCA4-21 with antifungal activity against Fusarium oxysporum f. sp. cubense, Streptomyces sp. SCA2-17 with antifungal activity against Fusarium oxysporum f. sp. cubense.</title>
        <authorList>
            <person name="Qi D."/>
        </authorList>
    </citation>
    <scope>NUCLEOTIDE SEQUENCE [LARGE SCALE GENOMIC DNA]</scope>
    <source>
        <strain evidence="1 2">SCA4-21</strain>
    </source>
</reference>
<evidence type="ECO:0000313" key="2">
    <source>
        <dbReference type="Proteomes" id="UP001305606"/>
    </source>
</evidence>
<dbReference type="Proteomes" id="UP001305606">
    <property type="component" value="Chromosome"/>
</dbReference>
<evidence type="ECO:0000313" key="1">
    <source>
        <dbReference type="EMBL" id="WNE95550.1"/>
    </source>
</evidence>
<organism evidence="1 2">
    <name type="scientific">Streptomyces luomodiensis</name>
    <dbReference type="NCBI Taxonomy" id="3026192"/>
    <lineage>
        <taxon>Bacteria</taxon>
        <taxon>Bacillati</taxon>
        <taxon>Actinomycetota</taxon>
        <taxon>Actinomycetes</taxon>
        <taxon>Kitasatosporales</taxon>
        <taxon>Streptomycetaceae</taxon>
        <taxon>Streptomyces</taxon>
    </lineage>
</organism>
<gene>
    <name evidence="1" type="ORF">PS467_09460</name>
</gene>
<name>A0ABY9UUJ1_9ACTN</name>
<proteinExistence type="predicted"/>
<keyword evidence="2" id="KW-1185">Reference proteome</keyword>
<accession>A0ABY9UUJ1</accession>
<sequence length="164" mass="19321">MQAETLAGLFGLGGALVGAAVSTGAVVWQQRKITREAERAHLLGLAESAANECIRMSYELVDHFHPETRVHPRASEEDRRQWREELKRKFRVLEEQSLRFYDDQVRRFLVRVNYALMWEIPYHDREHSHAVCEQICRDICEVMGTVLRRQPFPREVWGRYPERS</sequence>